<evidence type="ECO:0000313" key="3">
    <source>
        <dbReference type="Proteomes" id="UP000005238"/>
    </source>
</evidence>
<dbReference type="eggNOG" id="ENOG502RCJ0">
    <property type="taxonomic scope" value="Eukaryota"/>
</dbReference>
<dbReference type="PANTHER" id="PTHR35796:SF3">
    <property type="entry name" value="BHLH DOMAIN-CONTAINING PROTEIN"/>
    <property type="match status" value="1"/>
</dbReference>
<dbReference type="VEuPathDB" id="FungiDB:KRP23_11575"/>
<reference evidence="3" key="1">
    <citation type="journal article" date="2006" name="Science">
        <title>Phytophthora genome sequences uncover evolutionary origins and mechanisms of pathogenesis.</title>
        <authorList>
            <person name="Tyler B.M."/>
            <person name="Tripathy S."/>
            <person name="Zhang X."/>
            <person name="Dehal P."/>
            <person name="Jiang R.H."/>
            <person name="Aerts A."/>
            <person name="Arredondo F.D."/>
            <person name="Baxter L."/>
            <person name="Bensasson D."/>
            <person name="Beynon J.L."/>
            <person name="Chapman J."/>
            <person name="Damasceno C.M."/>
            <person name="Dorrance A.E."/>
            <person name="Dou D."/>
            <person name="Dickerman A.W."/>
            <person name="Dubchak I.L."/>
            <person name="Garbelotto M."/>
            <person name="Gijzen M."/>
            <person name="Gordon S.G."/>
            <person name="Govers F."/>
            <person name="Grunwald N.J."/>
            <person name="Huang W."/>
            <person name="Ivors K.L."/>
            <person name="Jones R.W."/>
            <person name="Kamoun S."/>
            <person name="Krampis K."/>
            <person name="Lamour K.H."/>
            <person name="Lee M.K."/>
            <person name="McDonald W.H."/>
            <person name="Medina M."/>
            <person name="Meijer H.J."/>
            <person name="Nordberg E.K."/>
            <person name="Maclean D.J."/>
            <person name="Ospina-Giraldo M.D."/>
            <person name="Morris P.F."/>
            <person name="Phuntumart V."/>
            <person name="Putnam N.H."/>
            <person name="Rash S."/>
            <person name="Rose J.K."/>
            <person name="Sakihama Y."/>
            <person name="Salamov A.A."/>
            <person name="Savidor A."/>
            <person name="Scheuring C.F."/>
            <person name="Smith B.M."/>
            <person name="Sobral B.W."/>
            <person name="Terry A."/>
            <person name="Torto-Alalibo T.A."/>
            <person name="Win J."/>
            <person name="Xu Z."/>
            <person name="Zhang H."/>
            <person name="Grigoriev I.V."/>
            <person name="Rokhsar D.S."/>
            <person name="Boore J.L."/>
        </authorList>
    </citation>
    <scope>NUCLEOTIDE SEQUENCE [LARGE SCALE GENOMIC DNA]</scope>
    <source>
        <strain evidence="3">Pr102</strain>
    </source>
</reference>
<evidence type="ECO:0000313" key="2">
    <source>
        <dbReference type="EnsemblProtists" id="Phyra77392"/>
    </source>
</evidence>
<evidence type="ECO:0000256" key="1">
    <source>
        <dbReference type="SAM" id="Coils"/>
    </source>
</evidence>
<sequence length="421" mass="48543">MASELEEVLALLDAPGATTEALQFCLPPSADDWDTDVLCGLLDGDIEDLEESAIIVHENPETKSKKRKKINPNKARDERRFQFIQLQEEVEELQFTLKQLQTIRDNRPTRVEMPETDTGVPPVWKEICTRQVTRRVEAERENVRLKQQYEREKQLVRSFEKLLFNRRSRKDAGPEERKHTRRTDIPDGYVERMAALIFKELAAGVKICYRMVENIFQTNRPVPMNMVTHSSLVDGGTNMKDTEKKFYNRRTMPFSMHAAGDAWWEIWHNYRGQRFQDIASNELIERFGLEMSDFKSNSSLTAYAQQISQRHVEDDRIVFVWDAYVEPFGFESARVGGVYFMEQTYVLIEPEDGYSGGDDGASTRVSTCYVITPYFMDPKKKKDTKTVAVVNFLVSALSSNVLALGDMVETLLLDQVMQQCA</sequence>
<name>H3GLU0_PHYRM</name>
<dbReference type="STRING" id="164328.H3GLU0"/>
<reference evidence="2" key="2">
    <citation type="submission" date="2015-06" db="UniProtKB">
        <authorList>
            <consortium name="EnsemblProtists"/>
        </authorList>
    </citation>
    <scope>IDENTIFICATION</scope>
    <source>
        <strain evidence="2">Pr102</strain>
    </source>
</reference>
<dbReference type="EnsemblProtists" id="Phyra77392">
    <property type="protein sequence ID" value="Phyra77392"/>
    <property type="gene ID" value="Phyra77392"/>
</dbReference>
<accession>H3GLU0</accession>
<dbReference type="Proteomes" id="UP000005238">
    <property type="component" value="Unassembled WGS sequence"/>
</dbReference>
<dbReference type="InParanoid" id="H3GLU0"/>
<keyword evidence="3" id="KW-1185">Reference proteome</keyword>
<proteinExistence type="predicted"/>
<keyword evidence="1" id="KW-0175">Coiled coil</keyword>
<feature type="coiled-coil region" evidence="1">
    <location>
        <begin position="135"/>
        <end position="162"/>
    </location>
</feature>
<dbReference type="OMA" id="WSSERVC"/>
<dbReference type="HOGENOM" id="CLU_027764_2_3_1"/>
<dbReference type="EMBL" id="DS566021">
    <property type="status" value="NOT_ANNOTATED_CDS"/>
    <property type="molecule type" value="Genomic_DNA"/>
</dbReference>
<dbReference type="AlphaFoldDB" id="H3GLU0"/>
<dbReference type="PANTHER" id="PTHR35796">
    <property type="entry name" value="HYPOTHETICAL CYTOSOLIC PROTEIN"/>
    <property type="match status" value="1"/>
</dbReference>
<organism evidence="2 3">
    <name type="scientific">Phytophthora ramorum</name>
    <name type="common">Sudden oak death agent</name>
    <dbReference type="NCBI Taxonomy" id="164328"/>
    <lineage>
        <taxon>Eukaryota</taxon>
        <taxon>Sar</taxon>
        <taxon>Stramenopiles</taxon>
        <taxon>Oomycota</taxon>
        <taxon>Peronosporomycetes</taxon>
        <taxon>Peronosporales</taxon>
        <taxon>Peronosporaceae</taxon>
        <taxon>Phytophthora</taxon>
    </lineage>
</organism>
<protein>
    <submittedName>
        <fullName evidence="2">Uncharacterized protein</fullName>
    </submittedName>
</protein>